<evidence type="ECO:0000313" key="1">
    <source>
        <dbReference type="EMBL" id="MFD2917051.1"/>
    </source>
</evidence>
<dbReference type="InterPro" id="IPR025345">
    <property type="entry name" value="DUF4249"/>
</dbReference>
<accession>A0ABW5ZWZ6</accession>
<name>A0ABW5ZWZ6_9FLAO</name>
<organism evidence="1 2">
    <name type="scientific">Psychroserpens luteus</name>
    <dbReference type="NCBI Taxonomy" id="1434066"/>
    <lineage>
        <taxon>Bacteria</taxon>
        <taxon>Pseudomonadati</taxon>
        <taxon>Bacteroidota</taxon>
        <taxon>Flavobacteriia</taxon>
        <taxon>Flavobacteriales</taxon>
        <taxon>Flavobacteriaceae</taxon>
        <taxon>Psychroserpens</taxon>
    </lineage>
</organism>
<dbReference type="EMBL" id="JBHUOS010000010">
    <property type="protein sequence ID" value="MFD2917051.1"/>
    <property type="molecule type" value="Genomic_DNA"/>
</dbReference>
<sequence>MKTYIKGIALIIGFSFASCEDVIDVDVPTGQIRLVIEASLDWEKGTLGNNQTIKLSTSTPYFETEVIPVVTGASVKVVDMDTNQEYVFIDQNDGRYTISNFVPIIGNTYNLEVIYDNETFTATETLIAVPDFNSITQSTEGGFDDELLEVNVYFDDPADEDNYYLFSFYEPGDLFANVDNFSDEFLNGNEIYNFFEKEDDDDNDQAAFQPGDTVEISFYGISEQFYNFSSIIIEQYYGGGDPFSSTAAEARGNCINETNSDNYAYGYFRVTEVVKASYTFQ</sequence>
<dbReference type="Pfam" id="PF14054">
    <property type="entry name" value="DUF4249"/>
    <property type="match status" value="1"/>
</dbReference>
<comment type="caution">
    <text evidence="1">The sequence shown here is derived from an EMBL/GenBank/DDBJ whole genome shotgun (WGS) entry which is preliminary data.</text>
</comment>
<reference evidence="2" key="1">
    <citation type="journal article" date="2019" name="Int. J. Syst. Evol. Microbiol.">
        <title>The Global Catalogue of Microorganisms (GCM) 10K type strain sequencing project: providing services to taxonomists for standard genome sequencing and annotation.</title>
        <authorList>
            <consortium name="The Broad Institute Genomics Platform"/>
            <consortium name="The Broad Institute Genome Sequencing Center for Infectious Disease"/>
            <person name="Wu L."/>
            <person name="Ma J."/>
        </authorList>
    </citation>
    <scope>NUCLEOTIDE SEQUENCE [LARGE SCALE GENOMIC DNA]</scope>
    <source>
        <strain evidence="2">KCTC 32514</strain>
    </source>
</reference>
<dbReference type="RefSeq" id="WP_194506106.1">
    <property type="nucleotide sequence ID" value="NZ_JADILU010000001.1"/>
</dbReference>
<keyword evidence="2" id="KW-1185">Reference proteome</keyword>
<proteinExistence type="predicted"/>
<protein>
    <submittedName>
        <fullName evidence="1">DUF4249 domain-containing protein</fullName>
    </submittedName>
</protein>
<dbReference type="Proteomes" id="UP001597548">
    <property type="component" value="Unassembled WGS sequence"/>
</dbReference>
<gene>
    <name evidence="1" type="ORF">ACFS29_15460</name>
</gene>
<evidence type="ECO:0000313" key="2">
    <source>
        <dbReference type="Proteomes" id="UP001597548"/>
    </source>
</evidence>
<dbReference type="PROSITE" id="PS51257">
    <property type="entry name" value="PROKAR_LIPOPROTEIN"/>
    <property type="match status" value="1"/>
</dbReference>